<evidence type="ECO:0000313" key="2">
    <source>
        <dbReference type="EMBL" id="CUU61281.1"/>
    </source>
</evidence>
<reference evidence="3" key="1">
    <citation type="submission" date="2015-11" db="EMBL/GenBank/DDBJ databases">
        <authorList>
            <person name="Varghese N."/>
        </authorList>
    </citation>
    <scope>NUCLEOTIDE SEQUENCE [LARGE SCALE GENOMIC DNA]</scope>
    <source>
        <strain evidence="3">DSM 45899</strain>
    </source>
</reference>
<organism evidence="2 3">
    <name type="scientific">Parafrankia irregularis</name>
    <dbReference type="NCBI Taxonomy" id="795642"/>
    <lineage>
        <taxon>Bacteria</taxon>
        <taxon>Bacillati</taxon>
        <taxon>Actinomycetota</taxon>
        <taxon>Actinomycetes</taxon>
        <taxon>Frankiales</taxon>
        <taxon>Frankiaceae</taxon>
        <taxon>Parafrankia</taxon>
    </lineage>
</organism>
<gene>
    <name evidence="2" type="ORF">Ga0074812_1733</name>
</gene>
<evidence type="ECO:0000256" key="1">
    <source>
        <dbReference type="SAM" id="MobiDB-lite"/>
    </source>
</evidence>
<dbReference type="Proteomes" id="UP000198802">
    <property type="component" value="Unassembled WGS sequence"/>
</dbReference>
<proteinExistence type="predicted"/>
<dbReference type="AlphaFoldDB" id="A0A0S4R0A2"/>
<feature type="region of interest" description="Disordered" evidence="1">
    <location>
        <begin position="1"/>
        <end position="36"/>
    </location>
</feature>
<feature type="non-terminal residue" evidence="2">
    <location>
        <position position="1"/>
    </location>
</feature>
<keyword evidence="3" id="KW-1185">Reference proteome</keyword>
<accession>A0A0S4R0A2</accession>
<sequence length="216" mass="22695">REPDTTGVREPDPLNYPGEHPLQPGPEAEEISPSNEHHHAAAVVVLRALPKPWTLGPQTIADLAPKVAAALAAGWTPDDLSAYLSANSAGVNSPAAVLRSRLTKDLPEPPRAPQAAPSRIDVICESIGAELHARIVEAACARKDQQAGRRLARPASRVRNLTEQAFAGFGYDLETIRAYAESLPEAPGATQTDAAGTSGVTADGWATDALRCPQPA</sequence>
<evidence type="ECO:0000313" key="3">
    <source>
        <dbReference type="Proteomes" id="UP000198802"/>
    </source>
</evidence>
<protein>
    <submittedName>
        <fullName evidence="2">Uncharacterized protein</fullName>
    </submittedName>
</protein>
<dbReference type="EMBL" id="FAOZ01000073">
    <property type="protein sequence ID" value="CUU61281.1"/>
    <property type="molecule type" value="Genomic_DNA"/>
</dbReference>
<name>A0A0S4R0A2_9ACTN</name>